<dbReference type="CDD" id="cd00090">
    <property type="entry name" value="HTH_ARSR"/>
    <property type="match status" value="1"/>
</dbReference>
<sequence length="100" mass="11634">MQDVDILKALANERRFVILEWLKEPREHFLPQVDGDLEDDGVCAVLIAEKLGITPATLSEHMRILVQAELVHAKRIKQWIFYRRNEDRIAALKQGLFARI</sequence>
<keyword evidence="1" id="KW-0805">Transcription regulation</keyword>
<reference evidence="5 6" key="1">
    <citation type="submission" date="2013-11" db="EMBL/GenBank/DDBJ databases">
        <title>Complete genome sequence of Rhizobium gallicum bv. gallicum R602.</title>
        <authorList>
            <person name="Bustos P."/>
            <person name="Santamaria R.I."/>
            <person name="Lozano L."/>
            <person name="Acosta J.L."/>
            <person name="Ormeno-Orrillo E."/>
            <person name="Rogel M.A."/>
            <person name="Romero D."/>
            <person name="Cevallos M.A."/>
            <person name="Martinez-Romero E."/>
            <person name="Gonzalez V."/>
        </authorList>
    </citation>
    <scope>NUCLEOTIDE SEQUENCE [LARGE SCALE GENOMIC DNA]</scope>
    <source>
        <strain evidence="5 6">R602</strain>
    </source>
</reference>
<dbReference type="InterPro" id="IPR036390">
    <property type="entry name" value="WH_DNA-bd_sf"/>
</dbReference>
<dbReference type="InterPro" id="IPR011991">
    <property type="entry name" value="ArsR-like_HTH"/>
</dbReference>
<keyword evidence="6" id="KW-1185">Reference proteome</keyword>
<dbReference type="GO" id="GO:0003700">
    <property type="term" value="F:DNA-binding transcription factor activity"/>
    <property type="evidence" value="ECO:0007669"/>
    <property type="project" value="InterPro"/>
</dbReference>
<dbReference type="GO" id="GO:0003677">
    <property type="term" value="F:DNA binding"/>
    <property type="evidence" value="ECO:0007669"/>
    <property type="project" value="UniProtKB-KW"/>
</dbReference>
<proteinExistence type="predicted"/>
<keyword evidence="3" id="KW-0804">Transcription</keyword>
<gene>
    <name evidence="5" type="ORF">RGR602_CH00351</name>
</gene>
<dbReference type="InterPro" id="IPR001845">
    <property type="entry name" value="HTH_ArsR_DNA-bd_dom"/>
</dbReference>
<keyword evidence="2" id="KW-0238">DNA-binding</keyword>
<protein>
    <submittedName>
        <fullName evidence="5">ArsR family transcriptional regulator protein</fullName>
    </submittedName>
</protein>
<name>A0A0B4WZK3_9HYPH</name>
<evidence type="ECO:0000256" key="2">
    <source>
        <dbReference type="ARBA" id="ARBA00023125"/>
    </source>
</evidence>
<dbReference type="InterPro" id="IPR036388">
    <property type="entry name" value="WH-like_DNA-bd_sf"/>
</dbReference>
<dbReference type="Pfam" id="PF01022">
    <property type="entry name" value="HTH_5"/>
    <property type="match status" value="1"/>
</dbReference>
<dbReference type="SMART" id="SM00418">
    <property type="entry name" value="HTH_ARSR"/>
    <property type="match status" value="1"/>
</dbReference>
<dbReference type="HOGENOM" id="CLU_097806_10_1_5"/>
<dbReference type="Gene3D" id="1.10.10.10">
    <property type="entry name" value="Winged helix-like DNA-binding domain superfamily/Winged helix DNA-binding domain"/>
    <property type="match status" value="1"/>
</dbReference>
<dbReference type="KEGG" id="rga:RGR602_CH00351"/>
<organism evidence="5 6">
    <name type="scientific">Rhizobium gallicum bv. gallicum R602sp</name>
    <dbReference type="NCBI Taxonomy" id="1041138"/>
    <lineage>
        <taxon>Bacteria</taxon>
        <taxon>Pseudomonadati</taxon>
        <taxon>Pseudomonadota</taxon>
        <taxon>Alphaproteobacteria</taxon>
        <taxon>Hyphomicrobiales</taxon>
        <taxon>Rhizobiaceae</taxon>
        <taxon>Rhizobium/Agrobacterium group</taxon>
        <taxon>Rhizobium</taxon>
    </lineage>
</organism>
<dbReference type="PROSITE" id="PS50987">
    <property type="entry name" value="HTH_ARSR_2"/>
    <property type="match status" value="1"/>
</dbReference>
<evidence type="ECO:0000313" key="6">
    <source>
        <dbReference type="Proteomes" id="UP000031368"/>
    </source>
</evidence>
<evidence type="ECO:0000259" key="4">
    <source>
        <dbReference type="PROSITE" id="PS50987"/>
    </source>
</evidence>
<dbReference type="PANTHER" id="PTHR33154">
    <property type="entry name" value="TRANSCRIPTIONAL REGULATOR, ARSR FAMILY"/>
    <property type="match status" value="1"/>
</dbReference>
<dbReference type="Proteomes" id="UP000031368">
    <property type="component" value="Chromosome"/>
</dbReference>
<evidence type="ECO:0000313" key="5">
    <source>
        <dbReference type="EMBL" id="AJD39722.1"/>
    </source>
</evidence>
<evidence type="ECO:0000256" key="1">
    <source>
        <dbReference type="ARBA" id="ARBA00023015"/>
    </source>
</evidence>
<dbReference type="EMBL" id="CP006877">
    <property type="protein sequence ID" value="AJD39722.1"/>
    <property type="molecule type" value="Genomic_DNA"/>
</dbReference>
<dbReference type="RefSeq" id="WP_039843668.1">
    <property type="nucleotide sequence ID" value="NZ_CP006877.1"/>
</dbReference>
<feature type="domain" description="HTH arsR-type" evidence="4">
    <location>
        <begin position="1"/>
        <end position="100"/>
    </location>
</feature>
<dbReference type="InterPro" id="IPR051081">
    <property type="entry name" value="HTH_MetalResp_TranReg"/>
</dbReference>
<dbReference type="SUPFAM" id="SSF46785">
    <property type="entry name" value="Winged helix' DNA-binding domain"/>
    <property type="match status" value="1"/>
</dbReference>
<accession>A0A0B4WZK3</accession>
<evidence type="ECO:0000256" key="3">
    <source>
        <dbReference type="ARBA" id="ARBA00023163"/>
    </source>
</evidence>
<dbReference type="AlphaFoldDB" id="A0A0B4WZK3"/>
<dbReference type="PANTHER" id="PTHR33154:SF32">
    <property type="entry name" value="TRANSCRIPTIONAL REGULATORY PROTEIN"/>
    <property type="match status" value="1"/>
</dbReference>